<evidence type="ECO:0000313" key="2">
    <source>
        <dbReference type="Proteomes" id="UP000322139"/>
    </source>
</evidence>
<sequence>MKFYIGSSFANTHQVRELAAFLKEQGFRQTYDWTSNSRAEDAEELRSIGEADFAAVKEADFVVILLPAGKGSHIELGLALGFGKRVYLYAEEDLKDSPAEASTFYFLQQVIHLSGTFEELKKELIKRECITESR</sequence>
<comment type="caution">
    <text evidence="1">The sequence shown here is derived from an EMBL/GenBank/DDBJ whole genome shotgun (WGS) entry which is preliminary data.</text>
</comment>
<dbReference type="SUPFAM" id="SSF52309">
    <property type="entry name" value="N-(deoxy)ribosyltransferase-like"/>
    <property type="match status" value="1"/>
</dbReference>
<dbReference type="RefSeq" id="WP_148975464.1">
    <property type="nucleotide sequence ID" value="NZ_JBNIKT010000009.1"/>
</dbReference>
<proteinExistence type="predicted"/>
<organism evidence="1 2">
    <name type="scientific">Bacillus infantis</name>
    <dbReference type="NCBI Taxonomy" id="324767"/>
    <lineage>
        <taxon>Bacteria</taxon>
        <taxon>Bacillati</taxon>
        <taxon>Bacillota</taxon>
        <taxon>Bacilli</taxon>
        <taxon>Bacillales</taxon>
        <taxon>Bacillaceae</taxon>
        <taxon>Bacillus</taxon>
    </lineage>
</organism>
<dbReference type="InterPro" id="IPR007710">
    <property type="entry name" value="Nucleoside_deoxyribTrfase"/>
</dbReference>
<dbReference type="Proteomes" id="UP000322139">
    <property type="component" value="Unassembled WGS sequence"/>
</dbReference>
<protein>
    <submittedName>
        <fullName evidence="1">Group-specific protein</fullName>
    </submittedName>
</protein>
<dbReference type="Pfam" id="PF05014">
    <property type="entry name" value="Nuc_deoxyrib_tr"/>
    <property type="match status" value="1"/>
</dbReference>
<name>A0A5D4R5S3_9BACI</name>
<evidence type="ECO:0000313" key="1">
    <source>
        <dbReference type="EMBL" id="TYS46715.1"/>
    </source>
</evidence>
<dbReference type="Gene3D" id="3.40.50.450">
    <property type="match status" value="1"/>
</dbReference>
<dbReference type="EMBL" id="VTER01000007">
    <property type="protein sequence ID" value="TYS46715.1"/>
    <property type="molecule type" value="Genomic_DNA"/>
</dbReference>
<gene>
    <name evidence="1" type="ORF">FZD51_14675</name>
</gene>
<dbReference type="AlphaFoldDB" id="A0A5D4R5S3"/>
<accession>A0A5D4R5S3</accession>
<reference evidence="1 2" key="1">
    <citation type="submission" date="2019-08" db="EMBL/GenBank/DDBJ databases">
        <title>Bacillus genomes from the desert of Cuatro Cienegas, Coahuila.</title>
        <authorList>
            <person name="Olmedo-Alvarez G."/>
        </authorList>
    </citation>
    <scope>NUCLEOTIDE SEQUENCE [LARGE SCALE GENOMIC DNA]</scope>
    <source>
        <strain evidence="1 2">CH446_14T</strain>
    </source>
</reference>